<dbReference type="AlphaFoldDB" id="A0A5R9FXU3"/>
<organism evidence="1 2">
    <name type="scientific">Paenibacillus antri</name>
    <dbReference type="NCBI Taxonomy" id="2582848"/>
    <lineage>
        <taxon>Bacteria</taxon>
        <taxon>Bacillati</taxon>
        <taxon>Bacillota</taxon>
        <taxon>Bacilli</taxon>
        <taxon>Bacillales</taxon>
        <taxon>Paenibacillaceae</taxon>
        <taxon>Paenibacillus</taxon>
    </lineage>
</organism>
<dbReference type="EMBL" id="VCIW01000028">
    <property type="protein sequence ID" value="TLS48857.1"/>
    <property type="molecule type" value="Genomic_DNA"/>
</dbReference>
<evidence type="ECO:0000313" key="2">
    <source>
        <dbReference type="Proteomes" id="UP000309676"/>
    </source>
</evidence>
<reference evidence="1 2" key="1">
    <citation type="submission" date="2019-05" db="EMBL/GenBank/DDBJ databases">
        <authorList>
            <person name="Narsing Rao M.P."/>
            <person name="Li W.J."/>
        </authorList>
    </citation>
    <scope>NUCLEOTIDE SEQUENCE [LARGE SCALE GENOMIC DNA]</scope>
    <source>
        <strain evidence="1 2">SYSU_K30003</strain>
    </source>
</reference>
<accession>A0A5R9FXU3</accession>
<dbReference type="OrthoDB" id="2662316at2"/>
<name>A0A5R9FXU3_9BACL</name>
<comment type="caution">
    <text evidence="1">The sequence shown here is derived from an EMBL/GenBank/DDBJ whole genome shotgun (WGS) entry which is preliminary data.</text>
</comment>
<proteinExistence type="predicted"/>
<evidence type="ECO:0000313" key="1">
    <source>
        <dbReference type="EMBL" id="TLS48857.1"/>
    </source>
</evidence>
<dbReference type="Proteomes" id="UP000309676">
    <property type="component" value="Unassembled WGS sequence"/>
</dbReference>
<protein>
    <submittedName>
        <fullName evidence="1">Uncharacterized protein</fullName>
    </submittedName>
</protein>
<keyword evidence="2" id="KW-1185">Reference proteome</keyword>
<gene>
    <name evidence="1" type="ORF">FE782_28630</name>
</gene>
<sequence length="64" mass="7435">MMNHIRIESKGEKFAVVLEHGGSTQEMDVRDAYADAEDYAFYLAQRLKMDVYYRGQKIDPCSRS</sequence>